<keyword evidence="2" id="KW-1133">Transmembrane helix</keyword>
<name>G0NK52_CAEBE</name>
<dbReference type="AlphaFoldDB" id="G0NK52"/>
<dbReference type="OrthoDB" id="5890344at2759"/>
<reference evidence="4" key="1">
    <citation type="submission" date="2011-07" db="EMBL/GenBank/DDBJ databases">
        <authorList>
            <consortium name="Caenorhabditis brenneri Sequencing and Analysis Consortium"/>
            <person name="Wilson R.K."/>
        </authorList>
    </citation>
    <scope>NUCLEOTIDE SEQUENCE [LARGE SCALE GENOMIC DNA]</scope>
    <source>
        <strain evidence="4">PB2801</strain>
    </source>
</reference>
<feature type="compositionally biased region" description="Low complexity" evidence="1">
    <location>
        <begin position="44"/>
        <end position="53"/>
    </location>
</feature>
<dbReference type="eggNOG" id="ENOG502TJ62">
    <property type="taxonomic scope" value="Eukaryota"/>
</dbReference>
<feature type="region of interest" description="Disordered" evidence="1">
    <location>
        <begin position="44"/>
        <end position="71"/>
    </location>
</feature>
<dbReference type="EMBL" id="GL379898">
    <property type="protein sequence ID" value="EGT32784.1"/>
    <property type="molecule type" value="Genomic_DNA"/>
</dbReference>
<dbReference type="Proteomes" id="UP000008068">
    <property type="component" value="Unassembled WGS sequence"/>
</dbReference>
<evidence type="ECO:0000313" key="4">
    <source>
        <dbReference type="Proteomes" id="UP000008068"/>
    </source>
</evidence>
<sequence length="71" mass="7686">MFGFFGHGYASAASGIYIGLFLMRLSFLSPPKRPDLYVVHVIHSSNSDESSSSSEKKSEESGSESQKSPVV</sequence>
<evidence type="ECO:0000256" key="2">
    <source>
        <dbReference type="SAM" id="Phobius"/>
    </source>
</evidence>
<accession>G0NK52</accession>
<gene>
    <name evidence="3" type="ORF">CAEBREN_25751</name>
</gene>
<organism evidence="4">
    <name type="scientific">Caenorhabditis brenneri</name>
    <name type="common">Nematode worm</name>
    <dbReference type="NCBI Taxonomy" id="135651"/>
    <lineage>
        <taxon>Eukaryota</taxon>
        <taxon>Metazoa</taxon>
        <taxon>Ecdysozoa</taxon>
        <taxon>Nematoda</taxon>
        <taxon>Chromadorea</taxon>
        <taxon>Rhabditida</taxon>
        <taxon>Rhabditina</taxon>
        <taxon>Rhabditomorpha</taxon>
        <taxon>Rhabditoidea</taxon>
        <taxon>Rhabditidae</taxon>
        <taxon>Peloderinae</taxon>
        <taxon>Caenorhabditis</taxon>
    </lineage>
</organism>
<keyword evidence="4" id="KW-1185">Reference proteome</keyword>
<evidence type="ECO:0000313" key="3">
    <source>
        <dbReference type="EMBL" id="EGT32784.1"/>
    </source>
</evidence>
<evidence type="ECO:0000256" key="1">
    <source>
        <dbReference type="SAM" id="MobiDB-lite"/>
    </source>
</evidence>
<proteinExistence type="predicted"/>
<dbReference type="InParanoid" id="G0NK52"/>
<feature type="transmembrane region" description="Helical" evidence="2">
    <location>
        <begin position="6"/>
        <end position="23"/>
    </location>
</feature>
<keyword evidence="2" id="KW-0472">Membrane</keyword>
<keyword evidence="2" id="KW-0812">Transmembrane</keyword>
<protein>
    <submittedName>
        <fullName evidence="3">Uncharacterized protein</fullName>
    </submittedName>
</protein>
<dbReference type="HOGENOM" id="CLU_2742295_0_0_1"/>